<evidence type="ECO:0000256" key="5">
    <source>
        <dbReference type="ARBA" id="ARBA00022840"/>
    </source>
</evidence>
<dbReference type="InterPro" id="IPR011611">
    <property type="entry name" value="PfkB_dom"/>
</dbReference>
<dbReference type="SUPFAM" id="SSF53613">
    <property type="entry name" value="Ribokinase-like"/>
    <property type="match status" value="1"/>
</dbReference>
<evidence type="ECO:0000313" key="7">
    <source>
        <dbReference type="EMBL" id="PKY09906.1"/>
    </source>
</evidence>
<evidence type="ECO:0000259" key="6">
    <source>
        <dbReference type="Pfam" id="PF00294"/>
    </source>
</evidence>
<keyword evidence="5" id="KW-0067">ATP-binding</keyword>
<dbReference type="InterPro" id="IPR029056">
    <property type="entry name" value="Ribokinase-like"/>
</dbReference>
<gene>
    <name evidence="7" type="ORF">B1757_12630</name>
</gene>
<name>A0A2I1DJ49_9PROT</name>
<evidence type="ECO:0000256" key="1">
    <source>
        <dbReference type="ARBA" id="ARBA00010688"/>
    </source>
</evidence>
<protein>
    <submittedName>
        <fullName evidence="7">Carbohydrate kinase</fullName>
    </submittedName>
</protein>
<reference evidence="7 8" key="1">
    <citation type="submission" date="2017-03" db="EMBL/GenBank/DDBJ databases">
        <title>Draft genime sequence of the acidophilic sulfur-oxidizing bacterium Acidithiobacillus sp. SH, isolated from seawater.</title>
        <authorList>
            <person name="Sharmin S."/>
            <person name="Tokuhisa M."/>
            <person name="Kanao T."/>
            <person name="Kamimura K."/>
        </authorList>
    </citation>
    <scope>NUCLEOTIDE SEQUENCE [LARGE SCALE GENOMIC DNA]</scope>
    <source>
        <strain evidence="7 8">SH</strain>
    </source>
</reference>
<dbReference type="InterPro" id="IPR050306">
    <property type="entry name" value="PfkB_Carbo_kinase"/>
</dbReference>
<dbReference type="PANTHER" id="PTHR43085:SF1">
    <property type="entry name" value="PSEUDOURIDINE KINASE-RELATED"/>
    <property type="match status" value="1"/>
</dbReference>
<keyword evidence="8" id="KW-1185">Reference proteome</keyword>
<keyword evidence="2" id="KW-0808">Transferase</keyword>
<keyword evidence="3" id="KW-0547">Nucleotide-binding</keyword>
<dbReference type="RefSeq" id="WP_101538660.1">
    <property type="nucleotide sequence ID" value="NZ_MXAV01000046.1"/>
</dbReference>
<sequence length="302" mass="33642">MHNQKSPGVIFGECLVDDFGDSQRLGGAPFNVAQHLQGLGIPALFISQVGDDAHGHRLQAHMRHWQMPLNGLSVSTHLPTGRVEVLPDPLQGHQFHILPHQAYDAIPLPDPLPQPIAWLYHGSLALREQGESLQSWRTLAALSPWRFMDINLRSPWWQPEFLGSWMTGAAVLKCNEVELDILLETYALPTGPDLQDKMRVFTERFSLGALLLTCGAEGAAYWDRKNYYRVAATFVAELKNTVGAGDAFAAAWLWNYWRGASPENCLRRGGELAAAICALPGATPDSSAFYEPFRRRWMQVTS</sequence>
<accession>A0A2I1DJ49</accession>
<comment type="similarity">
    <text evidence="1">Belongs to the carbohydrate kinase PfkB family.</text>
</comment>
<evidence type="ECO:0000256" key="4">
    <source>
        <dbReference type="ARBA" id="ARBA00022777"/>
    </source>
</evidence>
<comment type="caution">
    <text evidence="7">The sequence shown here is derived from an EMBL/GenBank/DDBJ whole genome shotgun (WGS) entry which is preliminary data.</text>
</comment>
<proteinExistence type="inferred from homology"/>
<keyword evidence="4 7" id="KW-0418">Kinase</keyword>
<dbReference type="Gene3D" id="3.40.1190.20">
    <property type="match status" value="1"/>
</dbReference>
<dbReference type="OrthoDB" id="9776822at2"/>
<dbReference type="PANTHER" id="PTHR43085">
    <property type="entry name" value="HEXOKINASE FAMILY MEMBER"/>
    <property type="match status" value="1"/>
</dbReference>
<evidence type="ECO:0000313" key="8">
    <source>
        <dbReference type="Proteomes" id="UP000234329"/>
    </source>
</evidence>
<dbReference type="InParanoid" id="A0A2I1DJ49"/>
<dbReference type="EMBL" id="MXAV01000046">
    <property type="protein sequence ID" value="PKY09906.1"/>
    <property type="molecule type" value="Genomic_DNA"/>
</dbReference>
<dbReference type="GO" id="GO:0005524">
    <property type="term" value="F:ATP binding"/>
    <property type="evidence" value="ECO:0007669"/>
    <property type="project" value="UniProtKB-KW"/>
</dbReference>
<evidence type="ECO:0000256" key="3">
    <source>
        <dbReference type="ARBA" id="ARBA00022741"/>
    </source>
</evidence>
<organism evidence="7 8">
    <name type="scientific">Acidithiobacillus marinus</name>
    <dbReference type="NCBI Taxonomy" id="187490"/>
    <lineage>
        <taxon>Bacteria</taxon>
        <taxon>Pseudomonadati</taxon>
        <taxon>Pseudomonadota</taxon>
        <taxon>Acidithiobacillia</taxon>
        <taxon>Acidithiobacillales</taxon>
        <taxon>Acidithiobacillaceae</taxon>
        <taxon>Acidithiobacillus</taxon>
    </lineage>
</organism>
<dbReference type="AlphaFoldDB" id="A0A2I1DJ49"/>
<dbReference type="Pfam" id="PF00294">
    <property type="entry name" value="PfkB"/>
    <property type="match status" value="1"/>
</dbReference>
<evidence type="ECO:0000256" key="2">
    <source>
        <dbReference type="ARBA" id="ARBA00022679"/>
    </source>
</evidence>
<dbReference type="GO" id="GO:0016301">
    <property type="term" value="F:kinase activity"/>
    <property type="evidence" value="ECO:0007669"/>
    <property type="project" value="UniProtKB-KW"/>
</dbReference>
<dbReference type="Proteomes" id="UP000234329">
    <property type="component" value="Unassembled WGS sequence"/>
</dbReference>
<feature type="domain" description="Carbohydrate kinase PfkB" evidence="6">
    <location>
        <begin position="22"/>
        <end position="284"/>
    </location>
</feature>